<keyword evidence="1" id="KW-1133">Transmembrane helix</keyword>
<name>A0ABM0GJ04_SACKO</name>
<evidence type="ECO:0000313" key="3">
    <source>
        <dbReference type="Proteomes" id="UP000694865"/>
    </source>
</evidence>
<organism evidence="3 4">
    <name type="scientific">Saccoglossus kowalevskii</name>
    <name type="common">Acorn worm</name>
    <dbReference type="NCBI Taxonomy" id="10224"/>
    <lineage>
        <taxon>Eukaryota</taxon>
        <taxon>Metazoa</taxon>
        <taxon>Hemichordata</taxon>
        <taxon>Enteropneusta</taxon>
        <taxon>Harrimaniidae</taxon>
        <taxon>Saccoglossus</taxon>
    </lineage>
</organism>
<dbReference type="Proteomes" id="UP000694865">
    <property type="component" value="Unplaced"/>
</dbReference>
<dbReference type="Gene3D" id="1.10.10.1210">
    <property type="entry name" value="MAGE homology domain, winged helix WH2 motif"/>
    <property type="match status" value="1"/>
</dbReference>
<evidence type="ECO:0000313" key="4">
    <source>
        <dbReference type="RefSeq" id="XP_002730906.1"/>
    </source>
</evidence>
<gene>
    <name evidence="4" type="primary">LOC100367401</name>
</gene>
<dbReference type="Pfam" id="PF01454">
    <property type="entry name" value="MAGE"/>
    <property type="match status" value="1"/>
</dbReference>
<keyword evidence="1" id="KW-0812">Transmembrane</keyword>
<dbReference type="InterPro" id="IPR041899">
    <property type="entry name" value="MAGE_WH2"/>
</dbReference>
<sequence length="178" mass="20543">MERAKTKLKQVYGMEMAEVQHGKQKAYILLNNLDMTGTEDYIDSSPDEPKMGLLMVVLSIIFMSGSVITEFSLWHSLKKLGIYKDKSHEVFGDVKKLLTQEFTRQTYLDYNRVLNSDPPSYQFQWGSRAHKEISKRSVLEFVTKMYGKEMQVDSWKSQYKEVLRSEGKLTPGVAKNGI</sequence>
<protein>
    <submittedName>
        <fullName evidence="4">Melanoma-associated antigen D2-like</fullName>
    </submittedName>
</protein>
<dbReference type="PANTHER" id="PTHR11736:SF14">
    <property type="entry name" value="NSE3 HOMOLOG, SMC5-SMC6 COMPLEX COMPONENT"/>
    <property type="match status" value="1"/>
</dbReference>
<dbReference type="Gene3D" id="1.10.10.1200">
    <property type="entry name" value="MAGE homology domain, winged helix WH1 motif"/>
    <property type="match status" value="1"/>
</dbReference>
<feature type="transmembrane region" description="Helical" evidence="1">
    <location>
        <begin position="53"/>
        <end position="74"/>
    </location>
</feature>
<evidence type="ECO:0000259" key="2">
    <source>
        <dbReference type="PROSITE" id="PS50838"/>
    </source>
</evidence>
<accession>A0ABM0GJ04</accession>
<dbReference type="RefSeq" id="XP_002730906.1">
    <property type="nucleotide sequence ID" value="XM_002730860.2"/>
</dbReference>
<dbReference type="GeneID" id="100367401"/>
<dbReference type="InterPro" id="IPR037445">
    <property type="entry name" value="MAGE"/>
</dbReference>
<reference evidence="4" key="1">
    <citation type="submission" date="2025-08" db="UniProtKB">
        <authorList>
            <consortium name="RefSeq"/>
        </authorList>
    </citation>
    <scope>IDENTIFICATION</scope>
    <source>
        <tissue evidence="4">Testes</tissue>
    </source>
</reference>
<keyword evidence="1" id="KW-0472">Membrane</keyword>
<dbReference type="InterPro" id="IPR041898">
    <property type="entry name" value="MAGE_WH1"/>
</dbReference>
<keyword evidence="3" id="KW-1185">Reference proteome</keyword>
<proteinExistence type="predicted"/>
<dbReference type="SMART" id="SM01373">
    <property type="entry name" value="MAGE"/>
    <property type="match status" value="1"/>
</dbReference>
<feature type="domain" description="MAGE" evidence="2">
    <location>
        <begin position="1"/>
        <end position="162"/>
    </location>
</feature>
<dbReference type="PROSITE" id="PS50838">
    <property type="entry name" value="MAGE"/>
    <property type="match status" value="1"/>
</dbReference>
<evidence type="ECO:0000256" key="1">
    <source>
        <dbReference type="SAM" id="Phobius"/>
    </source>
</evidence>
<dbReference type="PANTHER" id="PTHR11736">
    <property type="entry name" value="MELANOMA-ASSOCIATED ANTIGEN MAGE ANTIGEN"/>
    <property type="match status" value="1"/>
</dbReference>
<dbReference type="InterPro" id="IPR002190">
    <property type="entry name" value="MHD_dom"/>
</dbReference>